<accession>A0ABS7RIK7</accession>
<keyword evidence="1" id="KW-1133">Transmembrane helix</keyword>
<keyword evidence="1" id="KW-0472">Membrane</keyword>
<dbReference type="Proteomes" id="UP000754710">
    <property type="component" value="Unassembled WGS sequence"/>
</dbReference>
<name>A0ABS7RIK7_9ACTN</name>
<feature type="transmembrane region" description="Helical" evidence="1">
    <location>
        <begin position="20"/>
        <end position="45"/>
    </location>
</feature>
<evidence type="ECO:0000313" key="3">
    <source>
        <dbReference type="Proteomes" id="UP000754710"/>
    </source>
</evidence>
<dbReference type="EMBL" id="JAIEZQ010000001">
    <property type="protein sequence ID" value="MBY9074349.1"/>
    <property type="molecule type" value="Genomic_DNA"/>
</dbReference>
<evidence type="ECO:0008006" key="4">
    <source>
        <dbReference type="Google" id="ProtNLM"/>
    </source>
</evidence>
<comment type="caution">
    <text evidence="2">The sequence shown here is derived from an EMBL/GenBank/DDBJ whole genome shotgun (WGS) entry which is preliminary data.</text>
</comment>
<reference evidence="2 3" key="1">
    <citation type="submission" date="2021-08" db="EMBL/GenBank/DDBJ databases">
        <title>Nocardioides bacterium WL0053 sp. nov., isolated from the sediment.</title>
        <authorList>
            <person name="Wang L."/>
            <person name="Zhang D."/>
            <person name="Zhang A."/>
        </authorList>
    </citation>
    <scope>NUCLEOTIDE SEQUENCE [LARGE SCALE GENOMIC DNA]</scope>
    <source>
        <strain evidence="2 3">WL0053</strain>
    </source>
</reference>
<sequence>MDGGHKYDAPEPDDETRSKGYSYAVLGILVVLLMVLVATGVVPIFDF</sequence>
<proteinExistence type="predicted"/>
<protein>
    <recommendedName>
        <fullName evidence="4">Flagellin-like protein</fullName>
    </recommendedName>
</protein>
<organism evidence="2 3">
    <name type="scientific">Nocardioides jiangsuensis</name>
    <dbReference type="NCBI Taxonomy" id="2866161"/>
    <lineage>
        <taxon>Bacteria</taxon>
        <taxon>Bacillati</taxon>
        <taxon>Actinomycetota</taxon>
        <taxon>Actinomycetes</taxon>
        <taxon>Propionibacteriales</taxon>
        <taxon>Nocardioidaceae</taxon>
        <taxon>Nocardioides</taxon>
    </lineage>
</organism>
<evidence type="ECO:0000313" key="2">
    <source>
        <dbReference type="EMBL" id="MBY9074349.1"/>
    </source>
</evidence>
<keyword evidence="3" id="KW-1185">Reference proteome</keyword>
<keyword evidence="1" id="KW-0812">Transmembrane</keyword>
<dbReference type="RefSeq" id="WP_221024042.1">
    <property type="nucleotide sequence ID" value="NZ_JAIEZQ010000001.1"/>
</dbReference>
<evidence type="ECO:0000256" key="1">
    <source>
        <dbReference type="SAM" id="Phobius"/>
    </source>
</evidence>
<gene>
    <name evidence="2" type="ORF">K1X13_05895</name>
</gene>